<accession>A0AAD7MMV5</accession>
<proteinExistence type="predicted"/>
<reference evidence="1" key="1">
    <citation type="submission" date="2023-03" db="EMBL/GenBank/DDBJ databases">
        <title>Massive genome expansion in bonnet fungi (Mycena s.s.) driven by repeated elements and novel gene families across ecological guilds.</title>
        <authorList>
            <consortium name="Lawrence Berkeley National Laboratory"/>
            <person name="Harder C.B."/>
            <person name="Miyauchi S."/>
            <person name="Viragh M."/>
            <person name="Kuo A."/>
            <person name="Thoen E."/>
            <person name="Andreopoulos B."/>
            <person name="Lu D."/>
            <person name="Skrede I."/>
            <person name="Drula E."/>
            <person name="Henrissat B."/>
            <person name="Morin E."/>
            <person name="Kohler A."/>
            <person name="Barry K."/>
            <person name="LaButti K."/>
            <person name="Morin E."/>
            <person name="Salamov A."/>
            <person name="Lipzen A."/>
            <person name="Mereny Z."/>
            <person name="Hegedus B."/>
            <person name="Baldrian P."/>
            <person name="Stursova M."/>
            <person name="Weitz H."/>
            <person name="Taylor A."/>
            <person name="Grigoriev I.V."/>
            <person name="Nagy L.G."/>
            <person name="Martin F."/>
            <person name="Kauserud H."/>
        </authorList>
    </citation>
    <scope>NUCLEOTIDE SEQUENCE</scope>
    <source>
        <strain evidence="1">CBHHK188m</strain>
    </source>
</reference>
<protein>
    <submittedName>
        <fullName evidence="1">Uncharacterized protein</fullName>
    </submittedName>
</protein>
<keyword evidence="2" id="KW-1185">Reference proteome</keyword>
<comment type="caution">
    <text evidence="1">The sequence shown here is derived from an EMBL/GenBank/DDBJ whole genome shotgun (WGS) entry which is preliminary data.</text>
</comment>
<dbReference type="AlphaFoldDB" id="A0AAD7MMV5"/>
<dbReference type="Proteomes" id="UP001215280">
    <property type="component" value="Unassembled WGS sequence"/>
</dbReference>
<dbReference type="EMBL" id="JARJLG010000235">
    <property type="protein sequence ID" value="KAJ7724711.1"/>
    <property type="molecule type" value="Genomic_DNA"/>
</dbReference>
<sequence length="177" mass="20689">MARLFPSLVVPPFYRSISLFSIQSYDTGVACFYRIYEFAAIHNDILFRNEIEYFCHKRWPISSRPDPCDPDPERVAFLAALTYILCDSFNDRIQRGLPRDAPAIILDFEALRSQPKILERPPLWAEKTPPLRRRIRINAREEDRGLPPPRTHGNYHEVSSVSFHLKQVSSISICYMY</sequence>
<name>A0AAD7MMV5_9AGAR</name>
<organism evidence="1 2">
    <name type="scientific">Mycena maculata</name>
    <dbReference type="NCBI Taxonomy" id="230809"/>
    <lineage>
        <taxon>Eukaryota</taxon>
        <taxon>Fungi</taxon>
        <taxon>Dikarya</taxon>
        <taxon>Basidiomycota</taxon>
        <taxon>Agaricomycotina</taxon>
        <taxon>Agaricomycetes</taxon>
        <taxon>Agaricomycetidae</taxon>
        <taxon>Agaricales</taxon>
        <taxon>Marasmiineae</taxon>
        <taxon>Mycenaceae</taxon>
        <taxon>Mycena</taxon>
    </lineage>
</organism>
<gene>
    <name evidence="1" type="ORF">DFH07DRAFT_854579</name>
</gene>
<evidence type="ECO:0000313" key="2">
    <source>
        <dbReference type="Proteomes" id="UP001215280"/>
    </source>
</evidence>
<evidence type="ECO:0000313" key="1">
    <source>
        <dbReference type="EMBL" id="KAJ7724711.1"/>
    </source>
</evidence>